<gene>
    <name evidence="3" type="ORF">DFR36_101220</name>
</gene>
<dbReference type="AlphaFoldDB" id="A0A317REW1"/>
<proteinExistence type="predicted"/>
<organism evidence="3 4">
    <name type="scientific">Melaminivora alkalimesophila</name>
    <dbReference type="NCBI Taxonomy" id="1165852"/>
    <lineage>
        <taxon>Bacteria</taxon>
        <taxon>Pseudomonadati</taxon>
        <taxon>Pseudomonadota</taxon>
        <taxon>Betaproteobacteria</taxon>
        <taxon>Burkholderiales</taxon>
        <taxon>Comamonadaceae</taxon>
        <taxon>Melaminivora</taxon>
    </lineage>
</organism>
<comment type="caution">
    <text evidence="3">The sequence shown here is derived from an EMBL/GenBank/DDBJ whole genome shotgun (WGS) entry which is preliminary data.</text>
</comment>
<feature type="compositionally biased region" description="Basic residues" evidence="1">
    <location>
        <begin position="46"/>
        <end position="55"/>
    </location>
</feature>
<reference evidence="3 4" key="1">
    <citation type="submission" date="2018-05" db="EMBL/GenBank/DDBJ databases">
        <title>Genomic Encyclopedia of Type Strains, Phase IV (KMG-IV): sequencing the most valuable type-strain genomes for metagenomic binning, comparative biology and taxonomic classification.</title>
        <authorList>
            <person name="Goeker M."/>
        </authorList>
    </citation>
    <scope>NUCLEOTIDE SEQUENCE [LARGE SCALE GENOMIC DNA]</scope>
    <source>
        <strain evidence="3 4">DSM 26006</strain>
    </source>
</reference>
<evidence type="ECO:0000313" key="3">
    <source>
        <dbReference type="EMBL" id="PWW48712.1"/>
    </source>
</evidence>
<evidence type="ECO:0000256" key="2">
    <source>
        <dbReference type="SAM" id="SignalP"/>
    </source>
</evidence>
<dbReference type="Proteomes" id="UP000246483">
    <property type="component" value="Unassembled WGS sequence"/>
</dbReference>
<keyword evidence="2" id="KW-0732">Signal</keyword>
<accession>A0A317REW1</accession>
<feature type="region of interest" description="Disordered" evidence="1">
    <location>
        <begin position="33"/>
        <end position="90"/>
    </location>
</feature>
<evidence type="ECO:0008006" key="5">
    <source>
        <dbReference type="Google" id="ProtNLM"/>
    </source>
</evidence>
<evidence type="ECO:0000313" key="4">
    <source>
        <dbReference type="Proteomes" id="UP000246483"/>
    </source>
</evidence>
<dbReference type="RefSeq" id="WP_019373300.1">
    <property type="nucleotide sequence ID" value="NZ_ALEE01000233.1"/>
</dbReference>
<sequence length="90" mass="9862">MKRCHRFLLQAAFCLGLGLAMGAAPAFTAAAQQAPQARSQQDRKAPKARSVRVRHQPAGSQESATERERRLRRECRGRPNAGACLGYTGR</sequence>
<protein>
    <recommendedName>
        <fullName evidence="5">PsiF repeat-containing protein</fullName>
    </recommendedName>
</protein>
<feature type="chain" id="PRO_5016237459" description="PsiF repeat-containing protein" evidence="2">
    <location>
        <begin position="27"/>
        <end position="90"/>
    </location>
</feature>
<feature type="signal peptide" evidence="2">
    <location>
        <begin position="1"/>
        <end position="26"/>
    </location>
</feature>
<feature type="compositionally biased region" description="Basic and acidic residues" evidence="1">
    <location>
        <begin position="64"/>
        <end position="77"/>
    </location>
</feature>
<keyword evidence="4" id="KW-1185">Reference proteome</keyword>
<dbReference type="EMBL" id="QGUB01000001">
    <property type="protein sequence ID" value="PWW48712.1"/>
    <property type="molecule type" value="Genomic_DNA"/>
</dbReference>
<evidence type="ECO:0000256" key="1">
    <source>
        <dbReference type="SAM" id="MobiDB-lite"/>
    </source>
</evidence>
<name>A0A317REW1_9BURK</name>